<evidence type="ECO:0000256" key="2">
    <source>
        <dbReference type="SAM" id="SignalP"/>
    </source>
</evidence>
<keyword evidence="1" id="KW-1133">Transmembrane helix</keyword>
<feature type="transmembrane region" description="Helical" evidence="1">
    <location>
        <begin position="204"/>
        <end position="230"/>
    </location>
</feature>
<keyword evidence="1" id="KW-0812">Transmembrane</keyword>
<evidence type="ECO:0000313" key="4">
    <source>
        <dbReference type="WBParaSite" id="SPAL_0001293100.1"/>
    </source>
</evidence>
<evidence type="ECO:0000313" key="3">
    <source>
        <dbReference type="Proteomes" id="UP000046392"/>
    </source>
</evidence>
<accession>A0A0N5C4Q0</accession>
<sequence length="416" mass="48302">MIFWRVVVFFLLITNILIYASVPTITLHDGHITLNDYLLKKDYHGTIIPGQPYTIDIYLSQSQHYDYVIESCVYNNKTTFISNNGCIIADEVFVDKWETTDYGYPNSLKRTLIHFIAPEPTLYIHCLLRLIECCSCAEKSCENPNGYNYYPYTPYQLIMSIPKITISPSASPSILGGFNAPAFTSLMPQRLPVEKSDTSIWNQWWIWLTIILAILLLFCLPCLLAIFFLWKKRQEDKNKDKIISKDKNGDIETNGKNEMNDQVQKKILDTKKNTKTFHTNGHQHVHLPTNLDIYKLERDSLFSHSSDSFVNDEFETTMSQTKSAKIISNPHSTLPFHRLPVDVPENIIHEVKDHLRTTEPIRITKPYYKESQNFSEQMLKKSTYISPPIQQRQYQDMLRRSNDTIGVSKTHESVFI</sequence>
<feature type="signal peptide" evidence="2">
    <location>
        <begin position="1"/>
        <end position="20"/>
    </location>
</feature>
<feature type="chain" id="PRO_5005895452" evidence="2">
    <location>
        <begin position="21"/>
        <end position="416"/>
    </location>
</feature>
<keyword evidence="1" id="KW-0472">Membrane</keyword>
<dbReference type="WBParaSite" id="SPAL_0001293100.1">
    <property type="protein sequence ID" value="SPAL_0001293100.1"/>
    <property type="gene ID" value="SPAL_0001293100"/>
</dbReference>
<keyword evidence="2" id="KW-0732">Signal</keyword>
<reference evidence="4" key="1">
    <citation type="submission" date="2017-02" db="UniProtKB">
        <authorList>
            <consortium name="WormBaseParasite"/>
        </authorList>
    </citation>
    <scope>IDENTIFICATION</scope>
</reference>
<dbReference type="AlphaFoldDB" id="A0A0N5C4Q0"/>
<dbReference type="Proteomes" id="UP000046392">
    <property type="component" value="Unplaced"/>
</dbReference>
<name>A0A0N5C4Q0_STREA</name>
<keyword evidence="3" id="KW-1185">Reference proteome</keyword>
<evidence type="ECO:0000256" key="1">
    <source>
        <dbReference type="SAM" id="Phobius"/>
    </source>
</evidence>
<protein>
    <submittedName>
        <fullName evidence="4">ZP domain-containing protein</fullName>
    </submittedName>
</protein>
<organism evidence="3 4">
    <name type="scientific">Strongyloides papillosus</name>
    <name type="common">Intestinal threadworm</name>
    <dbReference type="NCBI Taxonomy" id="174720"/>
    <lineage>
        <taxon>Eukaryota</taxon>
        <taxon>Metazoa</taxon>
        <taxon>Ecdysozoa</taxon>
        <taxon>Nematoda</taxon>
        <taxon>Chromadorea</taxon>
        <taxon>Rhabditida</taxon>
        <taxon>Tylenchina</taxon>
        <taxon>Panagrolaimomorpha</taxon>
        <taxon>Strongyloidoidea</taxon>
        <taxon>Strongyloididae</taxon>
        <taxon>Strongyloides</taxon>
    </lineage>
</organism>
<proteinExistence type="predicted"/>